<name>A0A0F9LSG5_9ZZZZ</name>
<accession>A0A0F9LSG5</accession>
<reference evidence="1" key="1">
    <citation type="journal article" date="2015" name="Nature">
        <title>Complex archaea that bridge the gap between prokaryotes and eukaryotes.</title>
        <authorList>
            <person name="Spang A."/>
            <person name="Saw J.H."/>
            <person name="Jorgensen S.L."/>
            <person name="Zaremba-Niedzwiedzka K."/>
            <person name="Martijn J."/>
            <person name="Lind A.E."/>
            <person name="van Eijk R."/>
            <person name="Schleper C."/>
            <person name="Guy L."/>
            <person name="Ettema T.J."/>
        </authorList>
    </citation>
    <scope>NUCLEOTIDE SEQUENCE</scope>
</reference>
<organism evidence="1">
    <name type="scientific">marine sediment metagenome</name>
    <dbReference type="NCBI Taxonomy" id="412755"/>
    <lineage>
        <taxon>unclassified sequences</taxon>
        <taxon>metagenomes</taxon>
        <taxon>ecological metagenomes</taxon>
    </lineage>
</organism>
<evidence type="ECO:0000313" key="1">
    <source>
        <dbReference type="EMBL" id="KKM60017.1"/>
    </source>
</evidence>
<proteinExistence type="predicted"/>
<gene>
    <name evidence="1" type="ORF">LCGC14_1546130</name>
</gene>
<dbReference type="AlphaFoldDB" id="A0A0F9LSG5"/>
<protein>
    <submittedName>
        <fullName evidence="1">Uncharacterized protein</fullName>
    </submittedName>
</protein>
<sequence length="63" mass="7458">MVFSGDWGTFNKWQKEGGKGKCLVLVNAEEKENEAEEGRKDKLFLDQFPSWRRKSFRKVKMEC</sequence>
<comment type="caution">
    <text evidence="1">The sequence shown here is derived from an EMBL/GenBank/DDBJ whole genome shotgun (WGS) entry which is preliminary data.</text>
</comment>
<dbReference type="EMBL" id="LAZR01011757">
    <property type="protein sequence ID" value="KKM60017.1"/>
    <property type="molecule type" value="Genomic_DNA"/>
</dbReference>